<accession>A0ACD0WJC6</accession>
<dbReference type="Proteomes" id="UP000326582">
    <property type="component" value="Chromosome 3"/>
</dbReference>
<evidence type="ECO:0000313" key="2">
    <source>
        <dbReference type="Proteomes" id="UP000326582"/>
    </source>
</evidence>
<dbReference type="EMBL" id="CP038486">
    <property type="protein sequence ID" value="QFZ27172.1"/>
    <property type="molecule type" value="Genomic_DNA"/>
</dbReference>
<sequence>MAFPPESNIPTSPPLSPENHTKLSVFTPPDKNTRSGVFMDVESTLAGDSQSIIRDSFKTNLNTEEEFDIIVTKVNGTIKELDRIYRSIGYSEKEMDHKKAEIFRVIQDTISSFTLNLQREKNNIQNECEWLRQQIRIILAMLNDNTGEKTLKLSSRGILFGDETMYQNGHKDDVFEQMKKYNSNNDRFFSDSPFNMANEFSSDDFSMQQQCEYMVKQTPNLSLLQVKSALNSTFLEVLMAFVKSFSRFNHLNLIFWENIETIGECWPSTADISLISSLPTKSEAEEQAHLLATFEQAIQQLPQSGKRVNSGLSDVTQMKSSDCLTFIVSSPKKPNGKEDNSNIPDSSASGATGSIMDNLRDVNYKLVRSIRSLKLTKITDDVIHNLEKQIEWTENQVRLRIEKIKETISLCLSLISILNLSDQDLISMQKMHEMQNRENTSDSNESYFDVDTLRFIQNNPKEFGLMDHHLKFVTRLAGTLQSLKEAKQKRWDYYSRSCVGLWEKLGERKEYAEQFLEANSSLTDMSLSNLKMELKRLLIKRQEFVDTFIADARKSIKSLQDALYYSDEERKAFKYDEYTIEYGSEKKEEVLNEHEAEVERLTKEYKSKESILSLYAQFNELIKDRKFLEESSKDSSRLLSKNSCKILLNEEKIRKRIHKNLPRVIENLKQEVIEFNNKQFGEGKRPITIRGEDFFEHVLLLEAENNNQRNSKPFRGNKGRVARAESPKKSNPRSSISPRKRSPAKISKETSVRSRFSPSSNPIHSSGSSVIKNSFEKKHRSIIHNRRDSSILSPSLSFSPPKLQTRNQSSSLANLLGSHIQPLNSPLRPTETICVDFDNKSDNSTLYSMCSRVSPLRNSKGDDSAMQANFSPIRVPLTSNTENKENHGIEIEKYALSPINMPQERTKSYQSENSEVSASVDDKRMSINSLANSTIIGDDYKLWRDEKIRRLNEDI</sequence>
<evidence type="ECO:0000313" key="1">
    <source>
        <dbReference type="EMBL" id="QFZ27172.1"/>
    </source>
</evidence>
<proteinExistence type="predicted"/>
<organism evidence="1 2">
    <name type="scientific">Clavispora lusitaniae</name>
    <name type="common">Candida lusitaniae</name>
    <dbReference type="NCBI Taxonomy" id="36911"/>
    <lineage>
        <taxon>Eukaryota</taxon>
        <taxon>Fungi</taxon>
        <taxon>Dikarya</taxon>
        <taxon>Ascomycota</taxon>
        <taxon>Saccharomycotina</taxon>
        <taxon>Pichiomycetes</taxon>
        <taxon>Metschnikowiaceae</taxon>
        <taxon>Clavispora</taxon>
    </lineage>
</organism>
<reference evidence="2" key="1">
    <citation type="journal article" date="2019" name="MBio">
        <title>Comparative genomics for the elucidation of multidrug resistance (MDR) in Candida lusitaniae.</title>
        <authorList>
            <person name="Kannan A."/>
            <person name="Asner S.A."/>
            <person name="Trachsel E."/>
            <person name="Kelly S."/>
            <person name="Parker J."/>
            <person name="Sanglard D."/>
        </authorList>
    </citation>
    <scope>NUCLEOTIDE SEQUENCE [LARGE SCALE GENOMIC DNA]</scope>
    <source>
        <strain evidence="2">P1</strain>
    </source>
</reference>
<name>A0ACD0WJC6_CLALS</name>
<keyword evidence="2" id="KW-1185">Reference proteome</keyword>
<protein>
    <submittedName>
        <fullName evidence="1">Anaphase spindle elongation</fullName>
    </submittedName>
</protein>
<gene>
    <name evidence="1" type="ORF">EJF14_30135</name>
</gene>